<dbReference type="InterPro" id="IPR059000">
    <property type="entry name" value="ATPase_P-type_domA"/>
</dbReference>
<dbReference type="InterPro" id="IPR008250">
    <property type="entry name" value="ATPase_P-typ_transduc_dom_A_sf"/>
</dbReference>
<evidence type="ECO:0000256" key="2">
    <source>
        <dbReference type="ARBA" id="ARBA00006024"/>
    </source>
</evidence>
<keyword evidence="10" id="KW-1003">Cell membrane</keyword>
<dbReference type="Pfam" id="PF00702">
    <property type="entry name" value="Hydrolase"/>
    <property type="match status" value="1"/>
</dbReference>
<dbReference type="AlphaFoldDB" id="A0A2W4S5Y4"/>
<evidence type="ECO:0000313" key="12">
    <source>
        <dbReference type="EMBL" id="PZN71170.1"/>
    </source>
</evidence>
<dbReference type="Gene3D" id="3.40.1110.10">
    <property type="entry name" value="Calcium-transporting ATPase, cytoplasmic domain N"/>
    <property type="match status" value="1"/>
</dbReference>
<keyword evidence="8" id="KW-1133">Transmembrane helix</keyword>
<name>A0A2W4S5Y4_9GAMM</name>
<keyword evidence="4 10" id="KW-0479">Metal-binding</keyword>
<dbReference type="Pfam" id="PF00122">
    <property type="entry name" value="E1-E2_ATPase"/>
    <property type="match status" value="1"/>
</dbReference>
<evidence type="ECO:0000256" key="3">
    <source>
        <dbReference type="ARBA" id="ARBA00022692"/>
    </source>
</evidence>
<dbReference type="InterPro" id="IPR023214">
    <property type="entry name" value="HAD_sf"/>
</dbReference>
<evidence type="ECO:0000256" key="6">
    <source>
        <dbReference type="ARBA" id="ARBA00022840"/>
    </source>
</evidence>
<dbReference type="SFLD" id="SFLDF00027">
    <property type="entry name" value="p-type_atpase"/>
    <property type="match status" value="1"/>
</dbReference>
<dbReference type="NCBIfam" id="TIGR01525">
    <property type="entry name" value="ATPase-IB_hvy"/>
    <property type="match status" value="1"/>
</dbReference>
<dbReference type="GO" id="GO:0016887">
    <property type="term" value="F:ATP hydrolysis activity"/>
    <property type="evidence" value="ECO:0007669"/>
    <property type="project" value="InterPro"/>
</dbReference>
<keyword evidence="6 10" id="KW-0067">ATP-binding</keyword>
<dbReference type="Gene3D" id="2.70.150.10">
    <property type="entry name" value="Calcium-transporting ATPase, cytoplasmic transduction domain A"/>
    <property type="match status" value="1"/>
</dbReference>
<evidence type="ECO:0000256" key="7">
    <source>
        <dbReference type="ARBA" id="ARBA00022967"/>
    </source>
</evidence>
<dbReference type="GO" id="GO:0043682">
    <property type="term" value="F:P-type divalent copper transporter activity"/>
    <property type="evidence" value="ECO:0007669"/>
    <property type="project" value="TreeGrafter"/>
</dbReference>
<accession>A0A2W4S5Y4</accession>
<comment type="similarity">
    <text evidence="2 10">Belongs to the cation transport ATPase (P-type) (TC 3.A.3) family. Type IB subfamily.</text>
</comment>
<protein>
    <recommendedName>
        <fullName evidence="11">P-type ATPase A domain-containing protein</fullName>
    </recommendedName>
</protein>
<dbReference type="InterPro" id="IPR027256">
    <property type="entry name" value="P-typ_ATPase_IB"/>
</dbReference>
<feature type="domain" description="P-type ATPase A" evidence="11">
    <location>
        <begin position="208"/>
        <end position="304"/>
    </location>
</feature>
<dbReference type="GO" id="GO:0005524">
    <property type="term" value="F:ATP binding"/>
    <property type="evidence" value="ECO:0007669"/>
    <property type="project" value="UniProtKB-UniRule"/>
</dbReference>
<dbReference type="Proteomes" id="UP000249396">
    <property type="component" value="Unassembled WGS sequence"/>
</dbReference>
<dbReference type="PROSITE" id="PS00154">
    <property type="entry name" value="ATPASE_E1_E2"/>
    <property type="match status" value="1"/>
</dbReference>
<reference evidence="12 13" key="1">
    <citation type="journal article" date="2018" name="Aquat. Microb. Ecol.">
        <title>Gammaproteobacterial methanotrophs dominate.</title>
        <authorList>
            <person name="Rissanen A.J."/>
            <person name="Saarenheimo J."/>
            <person name="Tiirola M."/>
            <person name="Peura S."/>
            <person name="Aalto S.L."/>
            <person name="Karvinen A."/>
            <person name="Nykanen H."/>
        </authorList>
    </citation>
    <scope>NUCLEOTIDE SEQUENCE [LARGE SCALE GENOMIC DNA]</scope>
    <source>
        <strain evidence="12">AMbin10</strain>
    </source>
</reference>
<dbReference type="PANTHER" id="PTHR43520:SF8">
    <property type="entry name" value="P-TYPE CU(+) TRANSPORTER"/>
    <property type="match status" value="1"/>
</dbReference>
<comment type="caution">
    <text evidence="12">The sequence shown here is derived from an EMBL/GenBank/DDBJ whole genome shotgun (WGS) entry which is preliminary data.</text>
</comment>
<keyword evidence="3" id="KW-0812">Transmembrane</keyword>
<keyword evidence="5 10" id="KW-0547">Nucleotide-binding</keyword>
<dbReference type="EMBL" id="QJPH01000533">
    <property type="protein sequence ID" value="PZN71170.1"/>
    <property type="molecule type" value="Genomic_DNA"/>
</dbReference>
<evidence type="ECO:0000256" key="9">
    <source>
        <dbReference type="ARBA" id="ARBA00023136"/>
    </source>
</evidence>
<comment type="subcellular location">
    <subcellularLocation>
        <location evidence="10">Cell membrane</location>
    </subcellularLocation>
    <subcellularLocation>
        <location evidence="1">Endomembrane system</location>
        <topology evidence="1">Multi-pass membrane protein</topology>
    </subcellularLocation>
</comment>
<evidence type="ECO:0000256" key="4">
    <source>
        <dbReference type="ARBA" id="ARBA00022723"/>
    </source>
</evidence>
<dbReference type="Gene3D" id="3.40.50.1000">
    <property type="entry name" value="HAD superfamily/HAD-like"/>
    <property type="match status" value="1"/>
</dbReference>
<evidence type="ECO:0000256" key="5">
    <source>
        <dbReference type="ARBA" id="ARBA00022741"/>
    </source>
</evidence>
<dbReference type="PANTHER" id="PTHR43520">
    <property type="entry name" value="ATP7, ISOFORM B"/>
    <property type="match status" value="1"/>
</dbReference>
<dbReference type="InterPro" id="IPR036412">
    <property type="entry name" value="HAD-like_sf"/>
</dbReference>
<dbReference type="InterPro" id="IPR023299">
    <property type="entry name" value="ATPase_P-typ_cyto_dom_N"/>
</dbReference>
<dbReference type="GO" id="GO:0005507">
    <property type="term" value="F:copper ion binding"/>
    <property type="evidence" value="ECO:0007669"/>
    <property type="project" value="TreeGrafter"/>
</dbReference>
<dbReference type="NCBIfam" id="TIGR01494">
    <property type="entry name" value="ATPase_P-type"/>
    <property type="match status" value="1"/>
</dbReference>
<dbReference type="GO" id="GO:0005886">
    <property type="term" value="C:plasma membrane"/>
    <property type="evidence" value="ECO:0007669"/>
    <property type="project" value="UniProtKB-SubCell"/>
</dbReference>
<proteinExistence type="inferred from homology"/>
<dbReference type="SFLD" id="SFLDG00002">
    <property type="entry name" value="C1.7:_P-type_atpase_like"/>
    <property type="match status" value="1"/>
</dbReference>
<dbReference type="SUPFAM" id="SSF81653">
    <property type="entry name" value="Calcium ATPase, transduction domain A"/>
    <property type="match status" value="1"/>
</dbReference>
<dbReference type="InterPro" id="IPR044492">
    <property type="entry name" value="P_typ_ATPase_HD_dom"/>
</dbReference>
<dbReference type="InterPro" id="IPR001757">
    <property type="entry name" value="P_typ_ATPase"/>
</dbReference>
<evidence type="ECO:0000256" key="1">
    <source>
        <dbReference type="ARBA" id="ARBA00004127"/>
    </source>
</evidence>
<dbReference type="GO" id="GO:0012505">
    <property type="term" value="C:endomembrane system"/>
    <property type="evidence" value="ECO:0007669"/>
    <property type="project" value="UniProtKB-SubCell"/>
</dbReference>
<dbReference type="PRINTS" id="PR00119">
    <property type="entry name" value="CATATPASE"/>
</dbReference>
<dbReference type="SFLD" id="SFLDS00003">
    <property type="entry name" value="Haloacid_Dehalogenase"/>
    <property type="match status" value="1"/>
</dbReference>
<dbReference type="SUPFAM" id="SSF56784">
    <property type="entry name" value="HAD-like"/>
    <property type="match status" value="1"/>
</dbReference>
<sequence length="719" mass="76940">MVIFPGLAMGGIAAIALARRRPTPLIDYLDMPALPPNPPQTEPRQGKQEAICAHLAGLDDQYQAFVQIHLDPWLASSLRDQHMRALTQDHLRQLGELEKDLNRSLISSVAALGLIGAEALAGFSATPFIMAFGLFTSWPAVKEVYRIAVDERRLSILHLLTGYSVAQWFSGTYWAAITGMLVTTLGSKVQLLTRIVTRHSLSHLFGEQPAQVWVVVEGVEMQVPFEQLRIGDILVLDAGQPVPVDGVVVQGAATLDQHRLTGESQPVEKTVGDTVLAATVVLGGRIQVRVEKAGQETAAARIGEILNRTVDRQELRLADYFKDVEYTLMPMLAASAFGWLLRGPQTATALLGCNFLAGTVSLRLLPLLNGLSLAAERGILVKDGQALETLGEVNTFIFDKTGTLTLERQQVVQVHAVPGFGEADVLRIAAAAEHRQSHPIAHAIVEAAAARRLAVPRIDEAHYALGAGLTVKLDGSLVRVGSQRFLEAEGVALPPGLRTVLDAAQREGHALVFVAVDGAAVGGIELAAALRPEAQAVVEWLKSRGYALYILSGDQEAPTAKLAAELGMDGYFANTMPTEKARKVEELQAQGRRVCFVGDGINDAVALLQANVSISFRGGTTVASDAAQIVLMEDHLEQIQVLLELAAAYNGRVQGTVRRAKGFSLAAGAGVLLLPKRQFQIVPLLWVAQLAIGIASAGRPLLDDLATDEALPTVAGNDT</sequence>
<evidence type="ECO:0000313" key="13">
    <source>
        <dbReference type="Proteomes" id="UP000249396"/>
    </source>
</evidence>
<organism evidence="12 13">
    <name type="scientific">Candidatus Methylumidiphilus alinenensis</name>
    <dbReference type="NCBI Taxonomy" id="2202197"/>
    <lineage>
        <taxon>Bacteria</taxon>
        <taxon>Pseudomonadati</taxon>
        <taxon>Pseudomonadota</taxon>
        <taxon>Gammaproteobacteria</taxon>
        <taxon>Methylococcales</taxon>
        <taxon>Candidatus Methylumidiphilus</taxon>
    </lineage>
</organism>
<evidence type="ECO:0000256" key="8">
    <source>
        <dbReference type="ARBA" id="ARBA00022989"/>
    </source>
</evidence>
<dbReference type="GO" id="GO:0055070">
    <property type="term" value="P:copper ion homeostasis"/>
    <property type="evidence" value="ECO:0007669"/>
    <property type="project" value="TreeGrafter"/>
</dbReference>
<evidence type="ECO:0000256" key="10">
    <source>
        <dbReference type="RuleBase" id="RU362081"/>
    </source>
</evidence>
<dbReference type="InterPro" id="IPR018303">
    <property type="entry name" value="ATPase_P-typ_P_site"/>
</dbReference>
<evidence type="ECO:0000259" key="11">
    <source>
        <dbReference type="Pfam" id="PF00122"/>
    </source>
</evidence>
<keyword evidence="7" id="KW-1278">Translocase</keyword>
<gene>
    <name evidence="12" type="ORF">DM484_27165</name>
</gene>
<keyword evidence="9" id="KW-0472">Membrane</keyword>